<evidence type="ECO:0000313" key="2">
    <source>
        <dbReference type="Proteomes" id="UP000184301"/>
    </source>
</evidence>
<keyword evidence="2" id="KW-1185">Reference proteome</keyword>
<accession>A0A1M6WSF1</accession>
<name>A0A1M6WSF1_9FIRM</name>
<dbReference type="EMBL" id="FQZY01000119">
    <property type="protein sequence ID" value="SHK96690.1"/>
    <property type="molecule type" value="Genomic_DNA"/>
</dbReference>
<dbReference type="OrthoDB" id="1645744at2"/>
<proteinExistence type="predicted"/>
<evidence type="ECO:0000313" key="1">
    <source>
        <dbReference type="EMBL" id="SHK96690.1"/>
    </source>
</evidence>
<dbReference type="STRING" id="1121950.SAMN02745243_04087"/>
<dbReference type="Proteomes" id="UP000184301">
    <property type="component" value="Unassembled WGS sequence"/>
</dbReference>
<reference evidence="1 2" key="1">
    <citation type="submission" date="2016-11" db="EMBL/GenBank/DDBJ databases">
        <authorList>
            <person name="Jaros S."/>
            <person name="Januszkiewicz K."/>
            <person name="Wedrychowicz H."/>
        </authorList>
    </citation>
    <scope>NUCLEOTIDE SEQUENCE [LARGE SCALE GENOMIC DNA]</scope>
    <source>
        <strain evidence="1 2">DSM 15480</strain>
    </source>
</reference>
<protein>
    <submittedName>
        <fullName evidence="1">Uncharacterized protein</fullName>
    </submittedName>
</protein>
<organism evidence="1 2">
    <name type="scientific">Hespellia stercorisuis DSM 15480</name>
    <dbReference type="NCBI Taxonomy" id="1121950"/>
    <lineage>
        <taxon>Bacteria</taxon>
        <taxon>Bacillati</taxon>
        <taxon>Bacillota</taxon>
        <taxon>Clostridia</taxon>
        <taxon>Lachnospirales</taxon>
        <taxon>Lachnospiraceae</taxon>
        <taxon>Hespellia</taxon>
    </lineage>
</organism>
<sequence>MKNIYIAFVSTPGIFASVIRTVLKQKYVHVAISLDLNLKTMLTHSRYLSCELVSIK</sequence>
<dbReference type="AlphaFoldDB" id="A0A1M6WSF1"/>
<gene>
    <name evidence="1" type="ORF">SAMN02745243_04087</name>
</gene>